<dbReference type="AlphaFoldDB" id="A0A2K3K7M4"/>
<name>A0A2K3K7M4_TRIPR</name>
<reference evidence="1 2" key="1">
    <citation type="journal article" date="2014" name="Am. J. Bot.">
        <title>Genome assembly and annotation for red clover (Trifolium pratense; Fabaceae).</title>
        <authorList>
            <person name="Istvanek J."/>
            <person name="Jaros M."/>
            <person name="Krenek A."/>
            <person name="Repkova J."/>
        </authorList>
    </citation>
    <scope>NUCLEOTIDE SEQUENCE [LARGE SCALE GENOMIC DNA]</scope>
    <source>
        <strain evidence="2">cv. Tatra</strain>
        <tissue evidence="1">Young leaves</tissue>
    </source>
</reference>
<comment type="caution">
    <text evidence="1">The sequence shown here is derived from an EMBL/GenBank/DDBJ whole genome shotgun (WGS) entry which is preliminary data.</text>
</comment>
<dbReference type="SUPFAM" id="SSF57783">
    <property type="entry name" value="Zinc beta-ribbon"/>
    <property type="match status" value="1"/>
</dbReference>
<organism evidence="1 2">
    <name type="scientific">Trifolium pratense</name>
    <name type="common">Red clover</name>
    <dbReference type="NCBI Taxonomy" id="57577"/>
    <lineage>
        <taxon>Eukaryota</taxon>
        <taxon>Viridiplantae</taxon>
        <taxon>Streptophyta</taxon>
        <taxon>Embryophyta</taxon>
        <taxon>Tracheophyta</taxon>
        <taxon>Spermatophyta</taxon>
        <taxon>Magnoliopsida</taxon>
        <taxon>eudicotyledons</taxon>
        <taxon>Gunneridae</taxon>
        <taxon>Pentapetalae</taxon>
        <taxon>rosids</taxon>
        <taxon>fabids</taxon>
        <taxon>Fabales</taxon>
        <taxon>Fabaceae</taxon>
        <taxon>Papilionoideae</taxon>
        <taxon>50 kb inversion clade</taxon>
        <taxon>NPAAA clade</taxon>
        <taxon>Hologalegina</taxon>
        <taxon>IRL clade</taxon>
        <taxon>Trifolieae</taxon>
        <taxon>Trifolium</taxon>
    </lineage>
</organism>
<proteinExistence type="predicted"/>
<evidence type="ECO:0000313" key="1">
    <source>
        <dbReference type="EMBL" id="PNX62287.1"/>
    </source>
</evidence>
<accession>A0A2K3K7M4</accession>
<evidence type="ECO:0000313" key="2">
    <source>
        <dbReference type="Proteomes" id="UP000236291"/>
    </source>
</evidence>
<dbReference type="Proteomes" id="UP000236291">
    <property type="component" value="Unassembled WGS sequence"/>
</dbReference>
<dbReference type="STRING" id="57577.A0A2K3K7M4"/>
<reference evidence="1 2" key="2">
    <citation type="journal article" date="2017" name="Front. Plant Sci.">
        <title>Gene Classification and Mining of Molecular Markers Useful in Red Clover (Trifolium pratense) Breeding.</title>
        <authorList>
            <person name="Istvanek J."/>
            <person name="Dluhosova J."/>
            <person name="Dluhos P."/>
            <person name="Patkova L."/>
            <person name="Nedelnik J."/>
            <person name="Repkova J."/>
        </authorList>
    </citation>
    <scope>NUCLEOTIDE SEQUENCE [LARGE SCALE GENOMIC DNA]</scope>
    <source>
        <strain evidence="2">cv. Tatra</strain>
        <tissue evidence="1">Young leaves</tissue>
    </source>
</reference>
<dbReference type="ExpressionAtlas" id="A0A2K3K7M4">
    <property type="expression patterns" value="baseline"/>
</dbReference>
<gene>
    <name evidence="1" type="ORF">L195_g052896</name>
</gene>
<protein>
    <submittedName>
        <fullName evidence="1">Uncharacterized protein</fullName>
    </submittedName>
</protein>
<dbReference type="EMBL" id="ASHM01087331">
    <property type="protein sequence ID" value="PNX62287.1"/>
    <property type="molecule type" value="Genomic_DNA"/>
</dbReference>
<sequence length="89" mass="9581">MSSSRHCTHCTSTSFTRDDDTGQLYCDSCGVTQPYDQFESNLGGITGPQGTYIHIGTAGSGLASKTIEIDSMISNITDGEFGQAWENDY</sequence>